<feature type="transmembrane region" description="Helical" evidence="5">
    <location>
        <begin position="62"/>
        <end position="82"/>
    </location>
</feature>
<dbReference type="PANTHER" id="PTHR24421">
    <property type="entry name" value="NITRATE/NITRITE SENSOR PROTEIN NARX-RELATED"/>
    <property type="match status" value="1"/>
</dbReference>
<feature type="transmembrane region" description="Helical" evidence="5">
    <location>
        <begin position="89"/>
        <end position="108"/>
    </location>
</feature>
<accession>A0A372JBP1</accession>
<dbReference type="Gene3D" id="3.30.565.10">
    <property type="entry name" value="Histidine kinase-like ATPase, C-terminal domain"/>
    <property type="match status" value="1"/>
</dbReference>
<dbReference type="EMBL" id="QURH01000976">
    <property type="protein sequence ID" value="RFU37390.1"/>
    <property type="molecule type" value="Genomic_DNA"/>
</dbReference>
<feature type="compositionally biased region" description="Gly residues" evidence="4">
    <location>
        <begin position="366"/>
        <end position="378"/>
    </location>
</feature>
<proteinExistence type="predicted"/>
<evidence type="ECO:0000256" key="1">
    <source>
        <dbReference type="ARBA" id="ARBA00022679"/>
    </source>
</evidence>
<dbReference type="Gene3D" id="1.20.5.1930">
    <property type="match status" value="1"/>
</dbReference>
<name>A0A372JBP1_9ACTN</name>
<keyword evidence="3" id="KW-0902">Two-component regulatory system</keyword>
<evidence type="ECO:0000256" key="3">
    <source>
        <dbReference type="ARBA" id="ARBA00023012"/>
    </source>
</evidence>
<feature type="compositionally biased region" description="Low complexity" evidence="4">
    <location>
        <begin position="353"/>
        <end position="365"/>
    </location>
</feature>
<dbReference type="GO" id="GO:0016020">
    <property type="term" value="C:membrane"/>
    <property type="evidence" value="ECO:0007669"/>
    <property type="project" value="InterPro"/>
</dbReference>
<feature type="transmembrane region" description="Helical" evidence="5">
    <location>
        <begin position="114"/>
        <end position="132"/>
    </location>
</feature>
<keyword evidence="1" id="KW-0808">Transferase</keyword>
<dbReference type="SUPFAM" id="SSF55874">
    <property type="entry name" value="ATPase domain of HSP90 chaperone/DNA topoisomerase II/histidine kinase"/>
    <property type="match status" value="1"/>
</dbReference>
<evidence type="ECO:0000256" key="5">
    <source>
        <dbReference type="SAM" id="Phobius"/>
    </source>
</evidence>
<gene>
    <name evidence="7" type="ORF">DZF91_33175</name>
</gene>
<keyword evidence="2 7" id="KW-0418">Kinase</keyword>
<organism evidence="7 8">
    <name type="scientific">Actinomadura logoneensis</name>
    <dbReference type="NCBI Taxonomy" id="2293572"/>
    <lineage>
        <taxon>Bacteria</taxon>
        <taxon>Bacillati</taxon>
        <taxon>Actinomycetota</taxon>
        <taxon>Actinomycetes</taxon>
        <taxon>Streptosporangiales</taxon>
        <taxon>Thermomonosporaceae</taxon>
        <taxon>Actinomadura</taxon>
    </lineage>
</organism>
<dbReference type="Pfam" id="PF07730">
    <property type="entry name" value="HisKA_3"/>
    <property type="match status" value="1"/>
</dbReference>
<protein>
    <submittedName>
        <fullName evidence="7">Sensor histidine kinase</fullName>
    </submittedName>
</protein>
<reference evidence="7 8" key="1">
    <citation type="submission" date="2018-08" db="EMBL/GenBank/DDBJ databases">
        <title>Actinomadura jelena sp. nov., a novel Actinomycete isolated from soil in Chad.</title>
        <authorList>
            <person name="Shi L."/>
        </authorList>
    </citation>
    <scope>NUCLEOTIDE SEQUENCE [LARGE SCALE GENOMIC DNA]</scope>
    <source>
        <strain evidence="7 8">NEAU-G17</strain>
    </source>
</reference>
<keyword evidence="5" id="KW-1133">Transmembrane helix</keyword>
<feature type="region of interest" description="Disordered" evidence="4">
    <location>
        <begin position="343"/>
        <end position="378"/>
    </location>
</feature>
<evidence type="ECO:0000313" key="8">
    <source>
        <dbReference type="Proteomes" id="UP000261811"/>
    </source>
</evidence>
<dbReference type="InterPro" id="IPR050482">
    <property type="entry name" value="Sensor_HK_TwoCompSys"/>
</dbReference>
<dbReference type="OrthoDB" id="5241784at2"/>
<evidence type="ECO:0000259" key="6">
    <source>
        <dbReference type="Pfam" id="PF07730"/>
    </source>
</evidence>
<keyword evidence="5" id="KW-0472">Membrane</keyword>
<feature type="transmembrane region" description="Helical" evidence="5">
    <location>
        <begin position="172"/>
        <end position="195"/>
    </location>
</feature>
<keyword evidence="8" id="KW-1185">Reference proteome</keyword>
<dbReference type="AlphaFoldDB" id="A0A372JBP1"/>
<feature type="domain" description="Signal transduction histidine kinase subgroup 3 dimerisation and phosphoacceptor" evidence="6">
    <location>
        <begin position="210"/>
        <end position="275"/>
    </location>
</feature>
<evidence type="ECO:0000313" key="7">
    <source>
        <dbReference type="EMBL" id="RFU37390.1"/>
    </source>
</evidence>
<sequence>MRRLTGVRAARQAVRDRVPRRPSMDLERMDDKGPSPWGFAFWVFLTWWPLHDVLRGSAHPWWLALPLLAGFVAVYLGTVMAAFDARLPLWLPAAGVVLLTAAAACASAELGSRWYVFFPLAGLAAGTVAGHLPNRSPRPEWGLLVLAGGVSAAAGVTIWLGGMKGSGAGSIWWGTVSASTVTAIVIRLFSVIALLREAREELAHAAVAEERLRFSRDLHDLLGHTLSLMVVKAQAVRRLAERDPALAAAQAADIEQVGRQALTEVRQAVSGYRGRGLAAELDHARTALADAGVRAVLRRSGGPLPPDPDALLGWVVREGVTNVIRHSGAERCVITVRNDGSEASVEISDDGRGAAATTPNAPNAAGGTGPGGGGNGLA</sequence>
<dbReference type="GO" id="GO:0000155">
    <property type="term" value="F:phosphorelay sensor kinase activity"/>
    <property type="evidence" value="ECO:0007669"/>
    <property type="project" value="InterPro"/>
</dbReference>
<feature type="transmembrane region" description="Helical" evidence="5">
    <location>
        <begin position="34"/>
        <end position="50"/>
    </location>
</feature>
<feature type="non-terminal residue" evidence="7">
    <location>
        <position position="378"/>
    </location>
</feature>
<dbReference type="InterPro" id="IPR036890">
    <property type="entry name" value="HATPase_C_sf"/>
</dbReference>
<evidence type="ECO:0000256" key="4">
    <source>
        <dbReference type="SAM" id="MobiDB-lite"/>
    </source>
</evidence>
<dbReference type="Proteomes" id="UP000261811">
    <property type="component" value="Unassembled WGS sequence"/>
</dbReference>
<comment type="caution">
    <text evidence="7">The sequence shown here is derived from an EMBL/GenBank/DDBJ whole genome shotgun (WGS) entry which is preliminary data.</text>
</comment>
<evidence type="ECO:0000256" key="2">
    <source>
        <dbReference type="ARBA" id="ARBA00022777"/>
    </source>
</evidence>
<keyword evidence="5" id="KW-0812">Transmembrane</keyword>
<dbReference type="GO" id="GO:0046983">
    <property type="term" value="F:protein dimerization activity"/>
    <property type="evidence" value="ECO:0007669"/>
    <property type="project" value="InterPro"/>
</dbReference>
<dbReference type="PANTHER" id="PTHR24421:SF63">
    <property type="entry name" value="SENSOR HISTIDINE KINASE DESK"/>
    <property type="match status" value="1"/>
</dbReference>
<feature type="transmembrane region" description="Helical" evidence="5">
    <location>
        <begin position="141"/>
        <end position="160"/>
    </location>
</feature>
<dbReference type="InterPro" id="IPR011712">
    <property type="entry name" value="Sig_transdc_His_kin_sub3_dim/P"/>
</dbReference>